<evidence type="ECO:0000256" key="1">
    <source>
        <dbReference type="SAM" id="Phobius"/>
    </source>
</evidence>
<keyword evidence="1" id="KW-0472">Membrane</keyword>
<feature type="transmembrane region" description="Helical" evidence="1">
    <location>
        <begin position="6"/>
        <end position="26"/>
    </location>
</feature>
<keyword evidence="1" id="KW-1133">Transmembrane helix</keyword>
<proteinExistence type="predicted"/>
<gene>
    <name evidence="2" type="ORF">NK6_3055</name>
</gene>
<dbReference type="Proteomes" id="UP000063308">
    <property type="component" value="Chromosome"/>
</dbReference>
<keyword evidence="1" id="KW-0812">Transmembrane</keyword>
<reference evidence="2 3" key="1">
    <citation type="submission" date="2014-11" db="EMBL/GenBank/DDBJ databases">
        <title>Symbiosis island explosion on the genome of extra-slow-growing strains of soybean bradyrhizobia with massive insertion sequences.</title>
        <authorList>
            <person name="Iida T."/>
            <person name="Minamisawa K."/>
        </authorList>
    </citation>
    <scope>NUCLEOTIDE SEQUENCE [LARGE SCALE GENOMIC DNA]</scope>
    <source>
        <strain evidence="2 3">NK6</strain>
    </source>
</reference>
<evidence type="ECO:0000313" key="3">
    <source>
        <dbReference type="Proteomes" id="UP000063308"/>
    </source>
</evidence>
<evidence type="ECO:0000313" key="2">
    <source>
        <dbReference type="EMBL" id="BAR56235.1"/>
    </source>
</evidence>
<dbReference type="EMBL" id="AP014685">
    <property type="protein sequence ID" value="BAR56235.1"/>
    <property type="molecule type" value="Genomic_DNA"/>
</dbReference>
<accession>A0A0E3VTT8</accession>
<organism evidence="2 3">
    <name type="scientific">Bradyrhizobium diazoefficiens</name>
    <dbReference type="NCBI Taxonomy" id="1355477"/>
    <lineage>
        <taxon>Bacteria</taxon>
        <taxon>Pseudomonadati</taxon>
        <taxon>Pseudomonadota</taxon>
        <taxon>Alphaproteobacteria</taxon>
        <taxon>Hyphomicrobiales</taxon>
        <taxon>Nitrobacteraceae</taxon>
        <taxon>Bradyrhizobium</taxon>
    </lineage>
</organism>
<name>A0A0E3VTT8_9BRAD</name>
<protein>
    <submittedName>
        <fullName evidence="2">Uncharacterized protein</fullName>
    </submittedName>
</protein>
<sequence>MRVASLESALAAITLITAIVVLLWEIKIVYGS</sequence>
<dbReference type="AlphaFoldDB" id="A0A0E3VTT8"/>